<organism evidence="1 2">
    <name type="scientific">Mycobacterium malmoense</name>
    <dbReference type="NCBI Taxonomy" id="1780"/>
    <lineage>
        <taxon>Bacteria</taxon>
        <taxon>Bacillati</taxon>
        <taxon>Actinomycetota</taxon>
        <taxon>Actinomycetes</taxon>
        <taxon>Mycobacteriales</taxon>
        <taxon>Mycobacteriaceae</taxon>
        <taxon>Mycobacterium</taxon>
    </lineage>
</organism>
<name>A0ABX3SNA7_MYCMA</name>
<sequence length="422" mass="43527">MQQLAAFRPLITAGAAAVGASLIALTPAVLNDVASDLQRSAVTIEHHAVQLLSSDPGVVNPIQTWTDALQLAGTNLQSLYEQWSQIPFLVPQQVAANGVQYASDYVGAYQTAATGLVNTFGPGGTAWPLVQSGLDNIFAGNITAGMQDIFGILSDQIVFGILEPLEGILNIPRYGLDNLTTAYSYLLIPPSLLDPSVLIYLGDDLTEKLPDAIVYGTGTGLQDALEAARAGDLAGAVTNLLNIPGLQFNTLFNGYTQSRFQPIDSGILTTPQLAGWIQQFLGVWRTPFAKALVAPGSQNIAAGGSLATAVSDFINQLFTQWPVVGAFFQPFFNGSDAAGAAAFSGGSAMASLPTELPGLSADVLKAFDPAAVTNIAASLGPSLAADVAGSLGSSLGSNIAGSLATTLSVELPTLALHILSAL</sequence>
<evidence type="ECO:0000313" key="1">
    <source>
        <dbReference type="EMBL" id="ORA79618.1"/>
    </source>
</evidence>
<evidence type="ECO:0008006" key="3">
    <source>
        <dbReference type="Google" id="ProtNLM"/>
    </source>
</evidence>
<dbReference type="Proteomes" id="UP000243140">
    <property type="component" value="Unassembled WGS sequence"/>
</dbReference>
<dbReference type="EMBL" id="MVHV01000021">
    <property type="protein sequence ID" value="ORA79618.1"/>
    <property type="molecule type" value="Genomic_DNA"/>
</dbReference>
<gene>
    <name evidence="1" type="ORF">BST29_18725</name>
</gene>
<accession>A0ABX3SNA7</accession>
<proteinExistence type="predicted"/>
<reference evidence="1 2" key="1">
    <citation type="submission" date="2017-02" db="EMBL/GenBank/DDBJ databases">
        <title>The new phylogeny of genus Mycobacterium.</title>
        <authorList>
            <person name="Tortoli E."/>
            <person name="Trovato A."/>
            <person name="Cirillo D.M."/>
        </authorList>
    </citation>
    <scope>NUCLEOTIDE SEQUENCE [LARGE SCALE GENOMIC DNA]</scope>
    <source>
        <strain evidence="1 2">IP1130001</strain>
    </source>
</reference>
<evidence type="ECO:0000313" key="2">
    <source>
        <dbReference type="Proteomes" id="UP000243140"/>
    </source>
</evidence>
<protein>
    <recommendedName>
        <fullName evidence="3">PE-PGRS family protein</fullName>
    </recommendedName>
</protein>
<keyword evidence="2" id="KW-1185">Reference proteome</keyword>
<comment type="caution">
    <text evidence="1">The sequence shown here is derived from an EMBL/GenBank/DDBJ whole genome shotgun (WGS) entry which is preliminary data.</text>
</comment>
<dbReference type="RefSeq" id="WP_083011506.1">
    <property type="nucleotide sequence ID" value="NZ_CP060015.1"/>
</dbReference>